<evidence type="ECO:0000256" key="5">
    <source>
        <dbReference type="SAM" id="MobiDB-lite"/>
    </source>
</evidence>
<sequence>MALLDSQDVRIRPWLEKIGTHKWAKCMYGPSRYDVMTSNCAESMNNVNAPAREYCIAKVIDFIRERMQKWFVERKEIAENTQTILTNKREKHLVDLQSQSAKLKVKPTSYFEFEVVDRHCRSFVGDLQTRTCTCGEFQLNHFVCIHAVAAIGLRPRESCYDYISPYYTRDYWLSTWSGVMHPICDRESWSVPSNVSNIRCKPPTCLKRPLGHPKKSRTPSIGEHRGGNGKNVLGATYLVIIRRLVTILFQ</sequence>
<dbReference type="InterPro" id="IPR007527">
    <property type="entry name" value="Znf_SWIM"/>
</dbReference>
<evidence type="ECO:0000256" key="2">
    <source>
        <dbReference type="ARBA" id="ARBA00022771"/>
    </source>
</evidence>
<dbReference type="Proteomes" id="UP001152523">
    <property type="component" value="Unassembled WGS sequence"/>
</dbReference>
<keyword evidence="8" id="KW-1185">Reference proteome</keyword>
<dbReference type="EMBL" id="CAMAPF010000962">
    <property type="protein sequence ID" value="CAH9130491.1"/>
    <property type="molecule type" value="Genomic_DNA"/>
</dbReference>
<dbReference type="PANTHER" id="PTHR31973:SF187">
    <property type="entry name" value="MUTATOR TRANSPOSASE MUDRA PROTEIN"/>
    <property type="match status" value="1"/>
</dbReference>
<dbReference type="AlphaFoldDB" id="A0AAV0F4M4"/>
<keyword evidence="1" id="KW-0479">Metal-binding</keyword>
<organism evidence="7 8">
    <name type="scientific">Cuscuta epithymum</name>
    <dbReference type="NCBI Taxonomy" id="186058"/>
    <lineage>
        <taxon>Eukaryota</taxon>
        <taxon>Viridiplantae</taxon>
        <taxon>Streptophyta</taxon>
        <taxon>Embryophyta</taxon>
        <taxon>Tracheophyta</taxon>
        <taxon>Spermatophyta</taxon>
        <taxon>Magnoliopsida</taxon>
        <taxon>eudicotyledons</taxon>
        <taxon>Gunneridae</taxon>
        <taxon>Pentapetalae</taxon>
        <taxon>asterids</taxon>
        <taxon>lamiids</taxon>
        <taxon>Solanales</taxon>
        <taxon>Convolvulaceae</taxon>
        <taxon>Cuscuteae</taxon>
        <taxon>Cuscuta</taxon>
        <taxon>Cuscuta subgen. Cuscuta</taxon>
    </lineage>
</organism>
<evidence type="ECO:0000256" key="1">
    <source>
        <dbReference type="ARBA" id="ARBA00022723"/>
    </source>
</evidence>
<feature type="non-terminal residue" evidence="7">
    <location>
        <position position="250"/>
    </location>
</feature>
<evidence type="ECO:0000313" key="7">
    <source>
        <dbReference type="EMBL" id="CAH9130491.1"/>
    </source>
</evidence>
<dbReference type="PROSITE" id="PS50966">
    <property type="entry name" value="ZF_SWIM"/>
    <property type="match status" value="1"/>
</dbReference>
<dbReference type="SMART" id="SM00575">
    <property type="entry name" value="ZnF_PMZ"/>
    <property type="match status" value="1"/>
</dbReference>
<dbReference type="Pfam" id="PF04434">
    <property type="entry name" value="SWIM"/>
    <property type="match status" value="1"/>
</dbReference>
<dbReference type="GO" id="GO:0008270">
    <property type="term" value="F:zinc ion binding"/>
    <property type="evidence" value="ECO:0007669"/>
    <property type="project" value="UniProtKB-KW"/>
</dbReference>
<evidence type="ECO:0000313" key="8">
    <source>
        <dbReference type="Proteomes" id="UP001152523"/>
    </source>
</evidence>
<evidence type="ECO:0000259" key="6">
    <source>
        <dbReference type="PROSITE" id="PS50966"/>
    </source>
</evidence>
<feature type="region of interest" description="Disordered" evidence="5">
    <location>
        <begin position="207"/>
        <end position="227"/>
    </location>
</feature>
<accession>A0AAV0F4M4</accession>
<dbReference type="PANTHER" id="PTHR31973">
    <property type="entry name" value="POLYPROTEIN, PUTATIVE-RELATED"/>
    <property type="match status" value="1"/>
</dbReference>
<proteinExistence type="predicted"/>
<name>A0AAV0F4M4_9ASTE</name>
<reference evidence="7" key="1">
    <citation type="submission" date="2022-07" db="EMBL/GenBank/DDBJ databases">
        <authorList>
            <person name="Macas J."/>
            <person name="Novak P."/>
            <person name="Neumann P."/>
        </authorList>
    </citation>
    <scope>NUCLEOTIDE SEQUENCE</scope>
</reference>
<keyword evidence="3" id="KW-0862">Zinc</keyword>
<keyword evidence="2 4" id="KW-0863">Zinc-finger</keyword>
<dbReference type="InterPro" id="IPR006564">
    <property type="entry name" value="Znf_PMZ"/>
</dbReference>
<protein>
    <recommendedName>
        <fullName evidence="6">SWIM-type domain-containing protein</fullName>
    </recommendedName>
</protein>
<comment type="caution">
    <text evidence="7">The sequence shown here is derived from an EMBL/GenBank/DDBJ whole genome shotgun (WGS) entry which is preliminary data.</text>
</comment>
<gene>
    <name evidence="7" type="ORF">CEPIT_LOCUS30669</name>
</gene>
<feature type="domain" description="SWIM-type" evidence="6">
    <location>
        <begin position="123"/>
        <end position="155"/>
    </location>
</feature>
<evidence type="ECO:0000256" key="4">
    <source>
        <dbReference type="PROSITE-ProRule" id="PRU00325"/>
    </source>
</evidence>
<evidence type="ECO:0000256" key="3">
    <source>
        <dbReference type="ARBA" id="ARBA00022833"/>
    </source>
</evidence>